<gene>
    <name evidence="3" type="ordered locus">BMS_1736</name>
</gene>
<dbReference type="Gene3D" id="3.40.50.200">
    <property type="entry name" value="Peptidase S8/S53 domain"/>
    <property type="match status" value="1"/>
</dbReference>
<sequence>MSCNKAPATEAPTTNNSGNRSIQKLSCTTPSIANNFDIDSCAIDACEIAGGEYTQNGCECQSGETFIMEEEPKCVSYTKSVGVNRREKEEHEYINYSSFTEDDLYSIDIYNYDVENEVEDLFLPNFVAPNFLTLRYLNPAKTIAKKFVDNARKNPNIFIRKTFGDISPIESIRFNEYSELSFEAPFYDYISHVMDTDFEASERYYFSEKGCLEHCKKSMSFDFDQIIAKRTREYFKGILAFDYIEIRNREEFILSAKVDLLARTILTLNKGNADSLKVKYTLFPFSMQTSGESLESIIDENEDLQVKKVKRYNWGNVILCDNGVLPNDKNLSRDINLERGPNDNSLYGWLDQVRDQSDFYNGAINIDQLASGVKGASEHGRSVVNYMKMVNVASISLNSCLGDFDNWVNNTFEHDYKVVNYSYSDYLDNKACLSNHHWNKVKKHPKAKRMLWVFAAGNEKSYLTPETATLCPQNIVTRDTNALIVGASPEFGGVTNRGKTFVDLFADAPSTSTATAIVSSLAANLLKLYPSLSVSDVKRALLASVEDTGLSSRTGGVLDKDLAYKAAKEINKNRNINNLDLLREVHCNGRRYFCKVDESWEERF</sequence>
<dbReference type="Proteomes" id="UP000008963">
    <property type="component" value="Chromosome"/>
</dbReference>
<dbReference type="KEGG" id="bmx:BMS_1736"/>
<dbReference type="GO" id="GO:0006508">
    <property type="term" value="P:proteolysis"/>
    <property type="evidence" value="ECO:0007669"/>
    <property type="project" value="InterPro"/>
</dbReference>
<dbReference type="STRING" id="862908.BMS_1736"/>
<accession>E1X1H5</accession>
<reference evidence="4" key="1">
    <citation type="journal article" date="2013" name="ISME J.">
        <title>A small predatory core genome in the divergent marine Bacteriovorax marinus SJ and the terrestrial Bdellovibrio bacteriovorus.</title>
        <authorList>
            <person name="Crossman L.C."/>
            <person name="Chen H."/>
            <person name="Cerdeno-Tarraga A.M."/>
            <person name="Brooks K."/>
            <person name="Quail M.A."/>
            <person name="Pineiro S.A."/>
            <person name="Hobley L."/>
            <person name="Sockett R.E."/>
            <person name="Bentley S.D."/>
            <person name="Parkhill J."/>
            <person name="Williams H.N."/>
            <person name="Stine O.C."/>
        </authorList>
    </citation>
    <scope>NUCLEOTIDE SEQUENCE [LARGE SCALE GENOMIC DNA]</scope>
    <source>
        <strain evidence="4">ATCC BAA-682 / DSM 15412 / SJ</strain>
    </source>
</reference>
<dbReference type="GO" id="GO:0004252">
    <property type="term" value="F:serine-type endopeptidase activity"/>
    <property type="evidence" value="ECO:0007669"/>
    <property type="project" value="InterPro"/>
</dbReference>
<proteinExistence type="predicted"/>
<evidence type="ECO:0000313" key="3">
    <source>
        <dbReference type="EMBL" id="CBW26566.1"/>
    </source>
</evidence>
<dbReference type="AlphaFoldDB" id="E1X1H5"/>
<feature type="domain" description="Peptidase S8/S53" evidence="2">
    <location>
        <begin position="410"/>
        <end position="555"/>
    </location>
</feature>
<dbReference type="InterPro" id="IPR000209">
    <property type="entry name" value="Peptidase_S8/S53_dom"/>
</dbReference>
<protein>
    <recommendedName>
        <fullName evidence="2">Peptidase S8/S53 domain-containing protein</fullName>
    </recommendedName>
</protein>
<dbReference type="InterPro" id="IPR036852">
    <property type="entry name" value="Peptidase_S8/S53_dom_sf"/>
</dbReference>
<keyword evidence="4" id="KW-1185">Reference proteome</keyword>
<evidence type="ECO:0000256" key="1">
    <source>
        <dbReference type="SAM" id="MobiDB-lite"/>
    </source>
</evidence>
<dbReference type="EMBL" id="FQ312005">
    <property type="protein sequence ID" value="CBW26566.1"/>
    <property type="molecule type" value="Genomic_DNA"/>
</dbReference>
<dbReference type="eggNOG" id="COG1404">
    <property type="taxonomic scope" value="Bacteria"/>
</dbReference>
<name>E1X1H5_HALMS</name>
<dbReference type="PATRIC" id="fig|862908.3.peg.1650"/>
<dbReference type="Pfam" id="PF00082">
    <property type="entry name" value="Peptidase_S8"/>
    <property type="match status" value="1"/>
</dbReference>
<dbReference type="SUPFAM" id="SSF52743">
    <property type="entry name" value="Subtilisin-like"/>
    <property type="match status" value="1"/>
</dbReference>
<feature type="compositionally biased region" description="Polar residues" evidence="1">
    <location>
        <begin position="11"/>
        <end position="21"/>
    </location>
</feature>
<feature type="region of interest" description="Disordered" evidence="1">
    <location>
        <begin position="1"/>
        <end position="21"/>
    </location>
</feature>
<evidence type="ECO:0000259" key="2">
    <source>
        <dbReference type="Pfam" id="PF00082"/>
    </source>
</evidence>
<dbReference type="HOGENOM" id="CLU_451838_0_0_7"/>
<organism evidence="3 4">
    <name type="scientific">Halobacteriovorax marinus (strain ATCC BAA-682 / DSM 15412 / SJ)</name>
    <name type="common">Bacteriovorax marinus</name>
    <dbReference type="NCBI Taxonomy" id="862908"/>
    <lineage>
        <taxon>Bacteria</taxon>
        <taxon>Pseudomonadati</taxon>
        <taxon>Bdellovibrionota</taxon>
        <taxon>Bacteriovoracia</taxon>
        <taxon>Bacteriovoracales</taxon>
        <taxon>Halobacteriovoraceae</taxon>
        <taxon>Halobacteriovorax</taxon>
    </lineage>
</organism>
<evidence type="ECO:0000313" key="4">
    <source>
        <dbReference type="Proteomes" id="UP000008963"/>
    </source>
</evidence>